<gene>
    <name evidence="1" type="ORF">O197_21</name>
</gene>
<name>W0LIE0_9CAUD</name>
<organism evidence="1 2">
    <name type="scientific">Edwardsiella phage eiAU-183</name>
    <dbReference type="NCBI Taxonomy" id="1391659"/>
    <lineage>
        <taxon>Viruses</taxon>
        <taxon>Duplodnaviria</taxon>
        <taxon>Heunggongvirae</taxon>
        <taxon>Uroviricota</taxon>
        <taxon>Caudoviricetes</taxon>
        <taxon>Eiauvirus</taxon>
        <taxon>Eiauvirus eiAU</taxon>
    </lineage>
</organism>
<dbReference type="KEGG" id="vg:18503312"/>
<sequence>MHDIFASVHEADQVLRMVSDDITTLRDVRRDEWRNARRAGTSRDREFIKWDENVSLVFQKLCDLRDSAQFFIDTHTPPAIAELYFRRIYRD</sequence>
<evidence type="ECO:0000313" key="2">
    <source>
        <dbReference type="Proteomes" id="UP000019123"/>
    </source>
</evidence>
<dbReference type="Proteomes" id="UP000019123">
    <property type="component" value="Segment"/>
</dbReference>
<protein>
    <submittedName>
        <fullName evidence="1">Uncharacterized protein</fullName>
    </submittedName>
</protein>
<evidence type="ECO:0000313" key="1">
    <source>
        <dbReference type="EMBL" id="AHG23491.1"/>
    </source>
</evidence>
<dbReference type="OrthoDB" id="28996at10239"/>
<dbReference type="GeneID" id="18503312"/>
<proteinExistence type="predicted"/>
<dbReference type="EMBL" id="KF772234">
    <property type="protein sequence ID" value="AHG23491.1"/>
    <property type="molecule type" value="Genomic_DNA"/>
</dbReference>
<reference evidence="1 2" key="1">
    <citation type="submission" date="2013-10" db="EMBL/GenBank/DDBJ databases">
        <title>Identification of broad host specificity determinant of Edwardsiella ictaluri specific bacteriophages.</title>
        <authorList>
            <person name="Hossain M.J."/>
            <person name="Carrias A."/>
            <person name="Terhune J.S."/>
            <person name="Liles M.R."/>
        </authorList>
    </citation>
    <scope>NUCLEOTIDE SEQUENCE [LARGE SCALE GENOMIC DNA]</scope>
</reference>
<accession>W0LIE0</accession>
<dbReference type="RefSeq" id="YP_009004668.1">
    <property type="nucleotide sequence ID" value="NC_023555.1"/>
</dbReference>